<dbReference type="EMBL" id="AMZH03005091">
    <property type="protein sequence ID" value="RRT67295.1"/>
    <property type="molecule type" value="Genomic_DNA"/>
</dbReference>
<dbReference type="PANTHER" id="PTHR32338:SF10">
    <property type="entry name" value="N-ACETYL-GAMMA-GLUTAMYL-PHOSPHATE REDUCTASE, CHLOROPLASTIC-RELATED"/>
    <property type="match status" value="1"/>
</dbReference>
<dbReference type="PANTHER" id="PTHR32338">
    <property type="entry name" value="N-ACETYL-GAMMA-GLUTAMYL-PHOSPHATE REDUCTASE, CHLOROPLASTIC-RELATED-RELATED"/>
    <property type="match status" value="1"/>
</dbReference>
<keyword evidence="1" id="KW-0472">Membrane</keyword>
<comment type="caution">
    <text evidence="2">The sequence shown here is derived from an EMBL/GenBank/DDBJ whole genome shotgun (WGS) entry which is preliminary data.</text>
</comment>
<dbReference type="AlphaFoldDB" id="A0A426ZTT9"/>
<name>A0A426ZTT9_ENSVE</name>
<evidence type="ECO:0000256" key="1">
    <source>
        <dbReference type="SAM" id="Phobius"/>
    </source>
</evidence>
<accession>A0A426ZTT9</accession>
<organism evidence="2 3">
    <name type="scientific">Ensete ventricosum</name>
    <name type="common">Abyssinian banana</name>
    <name type="synonym">Musa ensete</name>
    <dbReference type="NCBI Taxonomy" id="4639"/>
    <lineage>
        <taxon>Eukaryota</taxon>
        <taxon>Viridiplantae</taxon>
        <taxon>Streptophyta</taxon>
        <taxon>Embryophyta</taxon>
        <taxon>Tracheophyta</taxon>
        <taxon>Spermatophyta</taxon>
        <taxon>Magnoliopsida</taxon>
        <taxon>Liliopsida</taxon>
        <taxon>Zingiberales</taxon>
        <taxon>Musaceae</taxon>
        <taxon>Ensete</taxon>
    </lineage>
</organism>
<feature type="transmembrane region" description="Helical" evidence="1">
    <location>
        <begin position="42"/>
        <end position="61"/>
    </location>
</feature>
<gene>
    <name evidence="2" type="ORF">B296_00036308</name>
</gene>
<dbReference type="InterPro" id="IPR050085">
    <property type="entry name" value="AGPR"/>
</dbReference>
<proteinExistence type="predicted"/>
<reference evidence="2 3" key="1">
    <citation type="journal article" date="2014" name="Agronomy (Basel)">
        <title>A Draft Genome Sequence for Ensete ventricosum, the Drought-Tolerant Tree Against Hunger.</title>
        <authorList>
            <person name="Harrison J."/>
            <person name="Moore K.A."/>
            <person name="Paszkiewicz K."/>
            <person name="Jones T."/>
            <person name="Grant M."/>
            <person name="Ambacheew D."/>
            <person name="Muzemil S."/>
            <person name="Studholme D.J."/>
        </authorList>
    </citation>
    <scope>NUCLEOTIDE SEQUENCE [LARGE SCALE GENOMIC DNA]</scope>
</reference>
<evidence type="ECO:0000313" key="2">
    <source>
        <dbReference type="EMBL" id="RRT67295.1"/>
    </source>
</evidence>
<feature type="non-terminal residue" evidence="2">
    <location>
        <position position="1"/>
    </location>
</feature>
<keyword evidence="1" id="KW-0812">Transmembrane</keyword>
<sequence>KSKTRNKKLEYELHDRWIGIRGIWMPSEGEEIERKETEWSHVVVLLNGLFIQVMLFFVTQIDNLVKGASGQALQNLNLMMGFPEDTGLQYQPLFP</sequence>
<dbReference type="Proteomes" id="UP000287651">
    <property type="component" value="Unassembled WGS sequence"/>
</dbReference>
<protein>
    <submittedName>
        <fullName evidence="2">Uncharacterized protein</fullName>
    </submittedName>
</protein>
<keyword evidence="1" id="KW-1133">Transmembrane helix</keyword>
<dbReference type="Gene3D" id="3.40.50.720">
    <property type="entry name" value="NAD(P)-binding Rossmann-like Domain"/>
    <property type="match status" value="1"/>
</dbReference>
<dbReference type="Gene3D" id="3.30.360.10">
    <property type="entry name" value="Dihydrodipicolinate Reductase, domain 2"/>
    <property type="match status" value="1"/>
</dbReference>
<evidence type="ECO:0000313" key="3">
    <source>
        <dbReference type="Proteomes" id="UP000287651"/>
    </source>
</evidence>